<feature type="compositionally biased region" description="Basic and acidic residues" evidence="1">
    <location>
        <begin position="28"/>
        <end position="40"/>
    </location>
</feature>
<accession>A0A238BUA5</accession>
<dbReference type="Gene3D" id="3.40.50.1820">
    <property type="entry name" value="alpha/beta hydrolase"/>
    <property type="match status" value="1"/>
</dbReference>
<reference evidence="5 6" key="1">
    <citation type="submission" date="2015-12" db="EMBL/GenBank/DDBJ databases">
        <title>Draft genome of the nematode, Onchocerca flexuosa.</title>
        <authorList>
            <person name="Mitreva M."/>
        </authorList>
    </citation>
    <scope>NUCLEOTIDE SEQUENCE [LARGE SCALE GENOMIC DNA]</scope>
    <source>
        <strain evidence="5">Red Deer</strain>
    </source>
</reference>
<gene>
    <name evidence="5" type="ORF">X798_04547</name>
</gene>
<evidence type="ECO:0000256" key="1">
    <source>
        <dbReference type="SAM" id="MobiDB-lite"/>
    </source>
</evidence>
<feature type="compositionally biased region" description="Basic and acidic residues" evidence="1">
    <location>
        <begin position="1"/>
        <end position="14"/>
    </location>
</feature>
<keyword evidence="2" id="KW-1133">Transmembrane helix</keyword>
<evidence type="ECO:0000313" key="6">
    <source>
        <dbReference type="Proteomes" id="UP000242913"/>
    </source>
</evidence>
<dbReference type="Pfam" id="PF00561">
    <property type="entry name" value="Abhydrolase_1"/>
    <property type="match status" value="1"/>
</dbReference>
<feature type="domain" description="Phosphatidylserine Lipase ABHD16 N-terminal" evidence="4">
    <location>
        <begin position="99"/>
        <end position="219"/>
    </location>
</feature>
<feature type="domain" description="AB hydrolase-1" evidence="3">
    <location>
        <begin position="331"/>
        <end position="445"/>
    </location>
</feature>
<sequence length="591" mass="66789">MKNLRKKNEEKNLDETDEDDSESSSVSERSKQNTNEENREIVQTVGNSGTQDAKSEMVCTEMEKISDPNLSVEDILENRVKCEKEVSIIDLKMTPTDILLNLIKGPKVYAYIRRHDTVFPSNSLEYVGETMLTVMSGCRTVCSVISPFLLLIAYNRSLLSGTNFIMLVKFTVTYYVIAISMRTAGRIFNPEYRRFAETLFEAHLNDRNAKALLREYDYELFAAPIDFQARRQSQKYFKTPSRFTNARNMLYTTLRDCLSYNIVYTFARVLVYPGSAALLNRLIQSFLIENRQKLVMEKGAIRGVLMTCEGNQVDTMFVDRREQGENGGILVITCEGNAGFYETGIMPTPLALNYSVLGWNQPGFGESSGLPTPKQTVASIDVVIQYAIHKLGFAENQIVIYAWSIGGFPATWAAANYSNIRALILDATFDDLLPLAEAKMPKSWAPLVEFIIRTYFDMPIALQLASYRGPVTLIRRIHDEMIITTEGTNEERLASNRANNLLKSLLRARHPNLMNDDAELAVDIWLSATPLERISMVDGCPSTSTMDNIENLTKQNRNILIYCLCSKYLIDFDSSHNTPLDLSLFTIPSSL</sequence>
<keyword evidence="2" id="KW-0472">Membrane</keyword>
<dbReference type="GO" id="GO:0012505">
    <property type="term" value="C:endomembrane system"/>
    <property type="evidence" value="ECO:0007669"/>
    <property type="project" value="TreeGrafter"/>
</dbReference>
<dbReference type="GO" id="GO:0052651">
    <property type="term" value="P:monoacylglycerol catabolic process"/>
    <property type="evidence" value="ECO:0007669"/>
    <property type="project" value="TreeGrafter"/>
</dbReference>
<evidence type="ECO:0000259" key="3">
    <source>
        <dbReference type="Pfam" id="PF00561"/>
    </source>
</evidence>
<dbReference type="PANTHER" id="PTHR12277">
    <property type="entry name" value="ALPHA/BETA HYDROLASE DOMAIN-CONTAINING PROTEIN"/>
    <property type="match status" value="1"/>
</dbReference>
<dbReference type="OrthoDB" id="6412627at2759"/>
<evidence type="ECO:0000256" key="2">
    <source>
        <dbReference type="SAM" id="Phobius"/>
    </source>
</evidence>
<dbReference type="InterPro" id="IPR054518">
    <property type="entry name" value="ABHD16_N"/>
</dbReference>
<dbReference type="PANTHER" id="PTHR12277:SF72">
    <property type="entry name" value="BAT5L PROTEIN"/>
    <property type="match status" value="1"/>
</dbReference>
<protein>
    <submittedName>
        <fullName evidence="5">Uncharacterized protein</fullName>
    </submittedName>
</protein>
<dbReference type="GO" id="GO:0047372">
    <property type="term" value="F:monoacylglycerol lipase activity"/>
    <property type="evidence" value="ECO:0007669"/>
    <property type="project" value="TreeGrafter"/>
</dbReference>
<dbReference type="GO" id="GO:0006660">
    <property type="term" value="P:phosphatidylserine catabolic process"/>
    <property type="evidence" value="ECO:0007669"/>
    <property type="project" value="TreeGrafter"/>
</dbReference>
<dbReference type="GO" id="GO:0004620">
    <property type="term" value="F:phospholipase activity"/>
    <property type="evidence" value="ECO:0007669"/>
    <property type="project" value="TreeGrafter"/>
</dbReference>
<evidence type="ECO:0000313" key="5">
    <source>
        <dbReference type="EMBL" id="OZC08486.1"/>
    </source>
</evidence>
<keyword evidence="2" id="KW-0812">Transmembrane</keyword>
<dbReference type="EMBL" id="KZ270008">
    <property type="protein sequence ID" value="OZC08486.1"/>
    <property type="molecule type" value="Genomic_DNA"/>
</dbReference>
<feature type="transmembrane region" description="Helical" evidence="2">
    <location>
        <begin position="164"/>
        <end position="184"/>
    </location>
</feature>
<evidence type="ECO:0000259" key="4">
    <source>
        <dbReference type="Pfam" id="PF22990"/>
    </source>
</evidence>
<dbReference type="SUPFAM" id="SSF53474">
    <property type="entry name" value="alpha/beta-Hydrolases"/>
    <property type="match status" value="1"/>
</dbReference>
<dbReference type="InterPro" id="IPR000073">
    <property type="entry name" value="AB_hydrolase_1"/>
</dbReference>
<proteinExistence type="predicted"/>
<dbReference type="Proteomes" id="UP000242913">
    <property type="component" value="Unassembled WGS sequence"/>
</dbReference>
<dbReference type="AlphaFoldDB" id="A0A238BUA5"/>
<feature type="region of interest" description="Disordered" evidence="1">
    <location>
        <begin position="1"/>
        <end position="54"/>
    </location>
</feature>
<organism evidence="5 6">
    <name type="scientific">Onchocerca flexuosa</name>
    <dbReference type="NCBI Taxonomy" id="387005"/>
    <lineage>
        <taxon>Eukaryota</taxon>
        <taxon>Metazoa</taxon>
        <taxon>Ecdysozoa</taxon>
        <taxon>Nematoda</taxon>
        <taxon>Chromadorea</taxon>
        <taxon>Rhabditida</taxon>
        <taxon>Spirurina</taxon>
        <taxon>Spiruromorpha</taxon>
        <taxon>Filarioidea</taxon>
        <taxon>Onchocercidae</taxon>
        <taxon>Onchocerca</taxon>
    </lineage>
</organism>
<dbReference type="InterPro" id="IPR029058">
    <property type="entry name" value="AB_hydrolase_fold"/>
</dbReference>
<dbReference type="Pfam" id="PF22990">
    <property type="entry name" value="ABHD16_N"/>
    <property type="match status" value="1"/>
</dbReference>
<keyword evidence="6" id="KW-1185">Reference proteome</keyword>
<name>A0A238BUA5_9BILA</name>